<dbReference type="Gene3D" id="1.20.120.1750">
    <property type="match status" value="1"/>
</dbReference>
<evidence type="ECO:0000256" key="4">
    <source>
        <dbReference type="ARBA" id="ARBA00022771"/>
    </source>
</evidence>
<dbReference type="Proteomes" id="UP000002668">
    <property type="component" value="Genome"/>
</dbReference>
<dbReference type="SUPFAM" id="SSF57850">
    <property type="entry name" value="RING/U-box"/>
    <property type="match status" value="1"/>
</dbReference>
<dbReference type="GO" id="GO:0016567">
    <property type="term" value="P:protein ubiquitination"/>
    <property type="evidence" value="ECO:0007669"/>
    <property type="project" value="InterPro"/>
</dbReference>
<dbReference type="EMBL" id="FP929130">
    <property type="protein sequence ID" value="CBX97030.1"/>
    <property type="molecule type" value="Genomic_DNA"/>
</dbReference>
<dbReference type="InterPro" id="IPR031127">
    <property type="entry name" value="E3_UB_ligase_RBR"/>
</dbReference>
<sequence length="352" mass="40071">MDEPTIYQDDLTLSHAILSHKARRHAWKAAAKESRKTIPPPKMASVKPPEQNQGTTSIVETIRYECCICGDDQPVTEGVIPCEEHFFCNNCSVEIFTRAIRSLDDFPAKCCSPLPRRLVEHLLSPDAIEAYKLKAKEYYTSPVLRVYCSNEDCRVFLPDTQHSRSDFGASIARCYCGTITCVDCKEALEEVDHVCSLSTDPVAKPDWMPEYTTGCRIKQCPGCHVWVEHRDACNHMRCGSCCYQFCFICLQPWDIAEGFHEGQGCPPYGEPMAGYDEEGYERTPRAIHRDTGYVRGGWNRHSRPKLNVRPAVGFRPVLILPNYHEDDEHYYEDDDDEDDGGDDWGLDYGDYV</sequence>
<feature type="domain" description="RING-type" evidence="8">
    <location>
        <begin position="62"/>
        <end position="269"/>
    </location>
</feature>
<evidence type="ECO:0000259" key="8">
    <source>
        <dbReference type="PROSITE" id="PS51873"/>
    </source>
</evidence>
<dbReference type="InterPro" id="IPR044066">
    <property type="entry name" value="TRIAD_supradom"/>
</dbReference>
<dbReference type="OrthoDB" id="9977870at2759"/>
<keyword evidence="2" id="KW-0479">Metal-binding</keyword>
<evidence type="ECO:0000256" key="3">
    <source>
        <dbReference type="ARBA" id="ARBA00022737"/>
    </source>
</evidence>
<dbReference type="AlphaFoldDB" id="E5A0H0"/>
<keyword evidence="10" id="KW-1185">Reference proteome</keyword>
<accession>E5A0H0</accession>
<keyword evidence="1" id="KW-0808">Transferase</keyword>
<dbReference type="Pfam" id="PF22191">
    <property type="entry name" value="IBR_1"/>
    <property type="match status" value="1"/>
</dbReference>
<dbReference type="HOGENOM" id="CLU_787706_0_0_1"/>
<dbReference type="GO" id="GO:0004842">
    <property type="term" value="F:ubiquitin-protein transferase activity"/>
    <property type="evidence" value="ECO:0007669"/>
    <property type="project" value="InterPro"/>
</dbReference>
<evidence type="ECO:0000313" key="10">
    <source>
        <dbReference type="Proteomes" id="UP000002668"/>
    </source>
</evidence>
<dbReference type="PANTHER" id="PTHR11685">
    <property type="entry name" value="RBR FAMILY RING FINGER AND IBR DOMAIN-CONTAINING"/>
    <property type="match status" value="1"/>
</dbReference>
<dbReference type="GO" id="GO:0008270">
    <property type="term" value="F:zinc ion binding"/>
    <property type="evidence" value="ECO:0007669"/>
    <property type="project" value="UniProtKB-KW"/>
</dbReference>
<organism evidence="10">
    <name type="scientific">Leptosphaeria maculans (strain JN3 / isolate v23.1.3 / race Av1-4-5-6-7-8)</name>
    <name type="common">Blackleg fungus</name>
    <name type="synonym">Phoma lingam</name>
    <dbReference type="NCBI Taxonomy" id="985895"/>
    <lineage>
        <taxon>Eukaryota</taxon>
        <taxon>Fungi</taxon>
        <taxon>Dikarya</taxon>
        <taxon>Ascomycota</taxon>
        <taxon>Pezizomycotina</taxon>
        <taxon>Dothideomycetes</taxon>
        <taxon>Pleosporomycetidae</taxon>
        <taxon>Pleosporales</taxon>
        <taxon>Pleosporineae</taxon>
        <taxon>Leptosphaeriaceae</taxon>
        <taxon>Plenodomus</taxon>
        <taxon>Plenodomus lingam/Leptosphaeria maculans species complex</taxon>
    </lineage>
</organism>
<dbReference type="PROSITE" id="PS51873">
    <property type="entry name" value="TRIAD"/>
    <property type="match status" value="1"/>
</dbReference>
<keyword evidence="5" id="KW-0833">Ubl conjugation pathway</keyword>
<dbReference type="STRING" id="985895.E5A0H0"/>
<evidence type="ECO:0000256" key="1">
    <source>
        <dbReference type="ARBA" id="ARBA00022679"/>
    </source>
</evidence>
<proteinExistence type="predicted"/>
<evidence type="ECO:0000256" key="2">
    <source>
        <dbReference type="ARBA" id="ARBA00022723"/>
    </source>
</evidence>
<dbReference type="InParanoid" id="E5A0H0"/>
<dbReference type="eggNOG" id="KOG1812">
    <property type="taxonomic scope" value="Eukaryota"/>
</dbReference>
<keyword evidence="4" id="KW-0863">Zinc-finger</keyword>
<dbReference type="Gene3D" id="3.30.40.10">
    <property type="entry name" value="Zinc/RING finger domain, C3HC4 (zinc finger)"/>
    <property type="match status" value="1"/>
</dbReference>
<evidence type="ECO:0000256" key="7">
    <source>
        <dbReference type="SAM" id="MobiDB-lite"/>
    </source>
</evidence>
<dbReference type="RefSeq" id="XP_003840509.1">
    <property type="nucleotide sequence ID" value="XM_003840461.1"/>
</dbReference>
<keyword evidence="3" id="KW-0677">Repeat</keyword>
<dbReference type="OMA" id="CCICGDD"/>
<name>E5A0H0_LEPMJ</name>
<feature type="region of interest" description="Disordered" evidence="7">
    <location>
        <begin position="32"/>
        <end position="54"/>
    </location>
</feature>
<dbReference type="VEuPathDB" id="FungiDB:LEMA_P101610.1"/>
<keyword evidence="6" id="KW-0862">Zinc</keyword>
<reference evidence="10" key="1">
    <citation type="journal article" date="2011" name="Nat. Commun.">
        <title>Effector diversification within compartments of the Leptosphaeria maculans genome affected by Repeat-Induced Point mutations.</title>
        <authorList>
            <person name="Rouxel T."/>
            <person name="Grandaubert J."/>
            <person name="Hane J.K."/>
            <person name="Hoede C."/>
            <person name="van de Wouw A.P."/>
            <person name="Couloux A."/>
            <person name="Dominguez V."/>
            <person name="Anthouard V."/>
            <person name="Bally P."/>
            <person name="Bourras S."/>
            <person name="Cozijnsen A.J."/>
            <person name="Ciuffetti L.M."/>
            <person name="Degrave A."/>
            <person name="Dilmaghani A."/>
            <person name="Duret L."/>
            <person name="Fudal I."/>
            <person name="Goodwin S.B."/>
            <person name="Gout L."/>
            <person name="Glaser N."/>
            <person name="Linglin J."/>
            <person name="Kema G.H.J."/>
            <person name="Lapalu N."/>
            <person name="Lawrence C.B."/>
            <person name="May K."/>
            <person name="Meyer M."/>
            <person name="Ollivier B."/>
            <person name="Poulain J."/>
            <person name="Schoch C.L."/>
            <person name="Simon A."/>
            <person name="Spatafora J.W."/>
            <person name="Stachowiak A."/>
            <person name="Turgeon B.G."/>
            <person name="Tyler B.M."/>
            <person name="Vincent D."/>
            <person name="Weissenbach J."/>
            <person name="Amselem J."/>
            <person name="Quesneville H."/>
            <person name="Oliver R.P."/>
            <person name="Wincker P."/>
            <person name="Balesdent M.-H."/>
            <person name="Howlett B.J."/>
        </authorList>
    </citation>
    <scope>NUCLEOTIDE SEQUENCE [LARGE SCALE GENOMIC DNA]</scope>
    <source>
        <strain evidence="10">JN3 / isolate v23.1.3 / race Av1-4-5-6-7-8</strain>
    </source>
</reference>
<protein>
    <recommendedName>
        <fullName evidence="8">RING-type domain-containing protein</fullName>
    </recommendedName>
</protein>
<dbReference type="CDD" id="cd20336">
    <property type="entry name" value="Rcat_RBR"/>
    <property type="match status" value="1"/>
</dbReference>
<dbReference type="InterPro" id="IPR013083">
    <property type="entry name" value="Znf_RING/FYVE/PHD"/>
</dbReference>
<dbReference type="GeneID" id="13283625"/>
<evidence type="ECO:0000256" key="6">
    <source>
        <dbReference type="ARBA" id="ARBA00022833"/>
    </source>
</evidence>
<gene>
    <name evidence="9" type="ORF">LEMA_P101610.1</name>
</gene>
<evidence type="ECO:0000313" key="9">
    <source>
        <dbReference type="EMBL" id="CBX97030.1"/>
    </source>
</evidence>
<evidence type="ECO:0000256" key="5">
    <source>
        <dbReference type="ARBA" id="ARBA00022786"/>
    </source>
</evidence>